<sequence>MSSTTSNPKSYFDIHTSGIGYIQRVREVPVKGGRKATPFLACTVAALVGPAKNPTRRYFDVRVSGSEAKQLVQPYIGIDDPQQRPLVRFRLGDLWIDPFRRPSGDPAASMKARLLKAELLERSALDEIEYHELLTRGIGYLNNPRMIPNGGDPFLSCSIAALAGPVDDPEYRYIETTVADDSAQHLVQRCIQAVEAKKKVLLAFTLNDMKAEAYVRSKGEYAGEVGGSLKSKLLRIGLIKVDGVQVYPLESAAPAHEDAPASDETVRAEDNNGGQQPTAPTQAPVEAPALVASF</sequence>
<accession>A0A177ULG4</accession>
<evidence type="ECO:0000313" key="2">
    <source>
        <dbReference type="EMBL" id="KAE8257103.1"/>
    </source>
</evidence>
<name>A0A177ULG4_9BASI</name>
<reference evidence="2" key="2">
    <citation type="journal article" date="2019" name="IMA Fungus">
        <title>Genome sequencing and comparison of five Tilletia species to identify candidate genes for the detection of regulated species infecting wheat.</title>
        <authorList>
            <person name="Nguyen H.D.T."/>
            <person name="Sultana T."/>
            <person name="Kesanakurti P."/>
            <person name="Hambleton S."/>
        </authorList>
    </citation>
    <scope>NUCLEOTIDE SEQUENCE</scope>
    <source>
        <strain evidence="2">DAOMC 238032</strain>
    </source>
</reference>
<evidence type="ECO:0000256" key="1">
    <source>
        <dbReference type="SAM" id="MobiDB-lite"/>
    </source>
</evidence>
<reference evidence="2" key="1">
    <citation type="submission" date="2016-04" db="EMBL/GenBank/DDBJ databases">
        <authorList>
            <person name="Nguyen H.D."/>
            <person name="Kesanakurti P."/>
            <person name="Cullis J."/>
            <person name="Levesque C.A."/>
            <person name="Hambleton S."/>
        </authorList>
    </citation>
    <scope>NUCLEOTIDE SEQUENCE</scope>
    <source>
        <strain evidence="2">DAOMC 238032</strain>
    </source>
</reference>
<comment type="caution">
    <text evidence="2">The sequence shown here is derived from an EMBL/GenBank/DDBJ whole genome shotgun (WGS) entry which is preliminary data.</text>
</comment>
<feature type="region of interest" description="Disordered" evidence="1">
    <location>
        <begin position="252"/>
        <end position="294"/>
    </location>
</feature>
<protein>
    <submittedName>
        <fullName evidence="2">Uncharacterized protein</fullName>
    </submittedName>
</protein>
<feature type="compositionally biased region" description="Polar residues" evidence="1">
    <location>
        <begin position="272"/>
        <end position="281"/>
    </location>
</feature>
<evidence type="ECO:0000313" key="3">
    <source>
        <dbReference type="Proteomes" id="UP000077671"/>
    </source>
</evidence>
<feature type="compositionally biased region" description="Basic and acidic residues" evidence="1">
    <location>
        <begin position="255"/>
        <end position="270"/>
    </location>
</feature>
<dbReference type="Proteomes" id="UP000077671">
    <property type="component" value="Unassembled WGS sequence"/>
</dbReference>
<dbReference type="AlphaFoldDB" id="A0A177ULG4"/>
<organism evidence="2 3">
    <name type="scientific">Tilletia caries</name>
    <name type="common">wheat bunt fungus</name>
    <dbReference type="NCBI Taxonomy" id="13290"/>
    <lineage>
        <taxon>Eukaryota</taxon>
        <taxon>Fungi</taxon>
        <taxon>Dikarya</taxon>
        <taxon>Basidiomycota</taxon>
        <taxon>Ustilaginomycotina</taxon>
        <taxon>Exobasidiomycetes</taxon>
        <taxon>Tilletiales</taxon>
        <taxon>Tilletiaceae</taxon>
        <taxon>Tilletia</taxon>
    </lineage>
</organism>
<dbReference type="EMBL" id="LWDD02000684">
    <property type="protein sequence ID" value="KAE8257103.1"/>
    <property type="molecule type" value="Genomic_DNA"/>
</dbReference>
<dbReference type="Pfam" id="PF12101">
    <property type="entry name" value="DUF3577"/>
    <property type="match status" value="2"/>
</dbReference>
<dbReference type="InterPro" id="IPR021960">
    <property type="entry name" value="DUF3577"/>
</dbReference>
<gene>
    <name evidence="2" type="ORF">A4X03_0g4779</name>
</gene>
<proteinExistence type="predicted"/>